<sequence length="28" mass="3084">MPCHSLCYTALSHFTIQGGENRSCCTSH</sequence>
<dbReference type="AlphaFoldDB" id="A0A0E9TU39"/>
<reference evidence="1" key="1">
    <citation type="submission" date="2014-11" db="EMBL/GenBank/DDBJ databases">
        <authorList>
            <person name="Amaro Gonzalez C."/>
        </authorList>
    </citation>
    <scope>NUCLEOTIDE SEQUENCE</scope>
</reference>
<reference evidence="1" key="2">
    <citation type="journal article" date="2015" name="Fish Shellfish Immunol.">
        <title>Early steps in the European eel (Anguilla anguilla)-Vibrio vulnificus interaction in the gills: Role of the RtxA13 toxin.</title>
        <authorList>
            <person name="Callol A."/>
            <person name="Pajuelo D."/>
            <person name="Ebbesson L."/>
            <person name="Teles M."/>
            <person name="MacKenzie S."/>
            <person name="Amaro C."/>
        </authorList>
    </citation>
    <scope>NUCLEOTIDE SEQUENCE</scope>
</reference>
<name>A0A0E9TU39_ANGAN</name>
<evidence type="ECO:0000313" key="1">
    <source>
        <dbReference type="EMBL" id="JAH56415.1"/>
    </source>
</evidence>
<proteinExistence type="predicted"/>
<protein>
    <submittedName>
        <fullName evidence="1">Uncharacterized protein</fullName>
    </submittedName>
</protein>
<organism evidence="1">
    <name type="scientific">Anguilla anguilla</name>
    <name type="common">European freshwater eel</name>
    <name type="synonym">Muraena anguilla</name>
    <dbReference type="NCBI Taxonomy" id="7936"/>
    <lineage>
        <taxon>Eukaryota</taxon>
        <taxon>Metazoa</taxon>
        <taxon>Chordata</taxon>
        <taxon>Craniata</taxon>
        <taxon>Vertebrata</taxon>
        <taxon>Euteleostomi</taxon>
        <taxon>Actinopterygii</taxon>
        <taxon>Neopterygii</taxon>
        <taxon>Teleostei</taxon>
        <taxon>Anguilliformes</taxon>
        <taxon>Anguillidae</taxon>
        <taxon>Anguilla</taxon>
    </lineage>
</organism>
<dbReference type="EMBL" id="GBXM01052162">
    <property type="protein sequence ID" value="JAH56415.1"/>
    <property type="molecule type" value="Transcribed_RNA"/>
</dbReference>
<accession>A0A0E9TU39</accession>